<dbReference type="EMBL" id="KQ434772">
    <property type="protein sequence ID" value="KZC03930.1"/>
    <property type="molecule type" value="Genomic_DNA"/>
</dbReference>
<dbReference type="PANTHER" id="PTHR42858">
    <property type="entry name" value="AMINOTRANSFERASE"/>
    <property type="match status" value="1"/>
</dbReference>
<dbReference type="InterPro" id="IPR015421">
    <property type="entry name" value="PyrdxlP-dep_Trfase_major"/>
</dbReference>
<accession>A0A154NYH7</accession>
<dbReference type="InterPro" id="IPR015424">
    <property type="entry name" value="PyrdxlP-dep_Trfase"/>
</dbReference>
<dbReference type="OMA" id="MIALDSM"/>
<evidence type="ECO:0000259" key="1">
    <source>
        <dbReference type="Pfam" id="PF00155"/>
    </source>
</evidence>
<keyword evidence="3" id="KW-1185">Reference proteome</keyword>
<dbReference type="AlphaFoldDB" id="A0A154NYH7"/>
<dbReference type="Gene3D" id="3.40.640.10">
    <property type="entry name" value="Type I PLP-dependent aspartate aminotransferase-like (Major domain)"/>
    <property type="match status" value="1"/>
</dbReference>
<dbReference type="OrthoDB" id="7042322at2759"/>
<protein>
    <submittedName>
        <fullName evidence="2">2-aminoadipate transaminase</fullName>
    </submittedName>
</protein>
<name>A0A154NYH7_DUFNO</name>
<sequence>METIDDPYLRHLFDGPALFNVYNENATNLSVGAPGPDLLQNLPNMIKRATDHRLEEENKEGKYYLFQYGPTAGLWECREELAMFLTRRYGDPVKRENLIMTCGATHGLQLLLNTVLSPNGVIFVEEVTYMIALDSFKQFPLVKIVTVPMKNDIVDLDEFEKIVAEEKNNGKFLLNKQKIFWAMFYTIPTFHNPTGTTMPPETCKRLVEIAREHSIMVACDDVYNVLYYGDGSPPHRLFFYDDPMDPGYKGGTIVSNGSFSKILSPAIRCGWMECSPRIAKIFRSSGILTSGGAVNHYVSGVITSLLHLKIQDEYLDKLIQVYKERLATLCDVLNRYLPRCCSYKRPEGGYFVWIHLPPGVNGTDFIKWCQEEYKVSAIPGVRFSYTGKYHNFLRLSIGFHTKETLQTASQTLCNALLHYVRSNT</sequence>
<dbReference type="CDD" id="cd00609">
    <property type="entry name" value="AAT_like"/>
    <property type="match status" value="1"/>
</dbReference>
<dbReference type="Proteomes" id="UP000076502">
    <property type="component" value="Unassembled WGS sequence"/>
</dbReference>
<dbReference type="GO" id="GO:0047536">
    <property type="term" value="F:2-aminoadipate transaminase activity"/>
    <property type="evidence" value="ECO:0007669"/>
    <property type="project" value="TreeGrafter"/>
</dbReference>
<organism evidence="2 3">
    <name type="scientific">Dufourea novaeangliae</name>
    <name type="common">Sweat bee</name>
    <dbReference type="NCBI Taxonomy" id="178035"/>
    <lineage>
        <taxon>Eukaryota</taxon>
        <taxon>Metazoa</taxon>
        <taxon>Ecdysozoa</taxon>
        <taxon>Arthropoda</taxon>
        <taxon>Hexapoda</taxon>
        <taxon>Insecta</taxon>
        <taxon>Pterygota</taxon>
        <taxon>Neoptera</taxon>
        <taxon>Endopterygota</taxon>
        <taxon>Hymenoptera</taxon>
        <taxon>Apocrita</taxon>
        <taxon>Aculeata</taxon>
        <taxon>Apoidea</taxon>
        <taxon>Anthophila</taxon>
        <taxon>Halictidae</taxon>
        <taxon>Rophitinae</taxon>
        <taxon>Dufourea</taxon>
    </lineage>
</organism>
<dbReference type="SUPFAM" id="SSF53383">
    <property type="entry name" value="PLP-dependent transferases"/>
    <property type="match status" value="1"/>
</dbReference>
<gene>
    <name evidence="2" type="ORF">WN55_00110</name>
</gene>
<dbReference type="InterPro" id="IPR015422">
    <property type="entry name" value="PyrdxlP-dep_Trfase_small"/>
</dbReference>
<dbReference type="GO" id="GO:0030170">
    <property type="term" value="F:pyridoxal phosphate binding"/>
    <property type="evidence" value="ECO:0007669"/>
    <property type="project" value="InterPro"/>
</dbReference>
<feature type="domain" description="Aminotransferase class I/classII large" evidence="1">
    <location>
        <begin position="27"/>
        <end position="410"/>
    </location>
</feature>
<dbReference type="STRING" id="178035.A0A154NYH7"/>
<dbReference type="PANTHER" id="PTHR42858:SF1">
    <property type="entry name" value="LD15494P"/>
    <property type="match status" value="1"/>
</dbReference>
<dbReference type="Pfam" id="PF00155">
    <property type="entry name" value="Aminotran_1_2"/>
    <property type="match status" value="1"/>
</dbReference>
<dbReference type="Gene3D" id="3.90.1150.10">
    <property type="entry name" value="Aspartate Aminotransferase, domain 1"/>
    <property type="match status" value="1"/>
</dbReference>
<evidence type="ECO:0000313" key="3">
    <source>
        <dbReference type="Proteomes" id="UP000076502"/>
    </source>
</evidence>
<evidence type="ECO:0000313" key="2">
    <source>
        <dbReference type="EMBL" id="KZC03930.1"/>
    </source>
</evidence>
<reference evidence="2 3" key="1">
    <citation type="submission" date="2015-07" db="EMBL/GenBank/DDBJ databases">
        <title>The genome of Dufourea novaeangliae.</title>
        <authorList>
            <person name="Pan H."/>
            <person name="Kapheim K."/>
        </authorList>
    </citation>
    <scope>NUCLEOTIDE SEQUENCE [LARGE SCALE GENOMIC DNA]</scope>
    <source>
        <strain evidence="2">0120121106</strain>
        <tissue evidence="2">Whole body</tissue>
    </source>
</reference>
<proteinExistence type="predicted"/>
<dbReference type="InterPro" id="IPR004839">
    <property type="entry name" value="Aminotransferase_I/II_large"/>
</dbReference>